<dbReference type="InterPro" id="IPR002559">
    <property type="entry name" value="Transposase_11"/>
</dbReference>
<dbReference type="Proteomes" id="UP000033995">
    <property type="component" value="Unassembled WGS sequence"/>
</dbReference>
<proteinExistence type="inferred from homology"/>
<dbReference type="GO" id="GO:0003677">
    <property type="term" value="F:DNA binding"/>
    <property type="evidence" value="ECO:0007669"/>
    <property type="project" value="UniProtKB-KW"/>
</dbReference>
<dbReference type="InterPro" id="IPR012337">
    <property type="entry name" value="RNaseH-like_sf"/>
</dbReference>
<dbReference type="EMBL" id="LBOZ01000002">
    <property type="protein sequence ID" value="KKP48090.1"/>
    <property type="molecule type" value="Genomic_DNA"/>
</dbReference>
<evidence type="ECO:0000256" key="1">
    <source>
        <dbReference type="ARBA" id="ARBA00010075"/>
    </source>
</evidence>
<accession>A0A0G0CAA4</accession>
<dbReference type="PANTHER" id="PTHR33258:SF1">
    <property type="entry name" value="TRANSPOSASE INSL FOR INSERTION SEQUENCE ELEMENT IS186A-RELATED"/>
    <property type="match status" value="1"/>
</dbReference>
<sequence length="347" mass="40725">MTREIEGSLGLVVERYGSDKWSKKLTTKDQLGILVSANLAQSKSLSDISSMVEATGKFSFDGINKSSLSRVNSKRNSGIFEEAYRHILEKVRKRVPYSKIRVIDTTTSVVAKNLFSLWKMDGNRGAIKIGVEYDPFWQLPDQIIISDWKKGDTTHGKEFEYKKGLTYIFDRGFNDYGLYTKIIKTKAFFVARMHKTNRFSWFKQKHIKPSNVISDETGKLGRPERVRKSRVMQDIVRVIRFKKEEGHKEGIIIATNRFDLRANDIRDLYKRRWDIELFFKFIKQNLKLKKFFGTTHNAVKSQIYCALIAYLLVYLIKPKYKNFTEFLRKVRYTLFFDFQQLSFITDT</sequence>
<evidence type="ECO:0000259" key="5">
    <source>
        <dbReference type="Pfam" id="PF01609"/>
    </source>
</evidence>
<organism evidence="6 7">
    <name type="scientific">Candidatus Woesebacteria bacterium GW2011_GWA2_33_28</name>
    <dbReference type="NCBI Taxonomy" id="1618561"/>
    <lineage>
        <taxon>Bacteria</taxon>
        <taxon>Candidatus Woeseibacteriota</taxon>
    </lineage>
</organism>
<dbReference type="GO" id="GO:0004803">
    <property type="term" value="F:transposase activity"/>
    <property type="evidence" value="ECO:0007669"/>
    <property type="project" value="InterPro"/>
</dbReference>
<gene>
    <name evidence="6" type="ORF">UR38_C0002G0193</name>
</gene>
<name>A0A0G0CAA4_9BACT</name>
<comment type="similarity">
    <text evidence="1">Belongs to the transposase 11 family.</text>
</comment>
<evidence type="ECO:0000313" key="6">
    <source>
        <dbReference type="EMBL" id="KKP48090.1"/>
    </source>
</evidence>
<evidence type="ECO:0000256" key="2">
    <source>
        <dbReference type="ARBA" id="ARBA00022578"/>
    </source>
</evidence>
<evidence type="ECO:0000256" key="3">
    <source>
        <dbReference type="ARBA" id="ARBA00023125"/>
    </source>
</evidence>
<evidence type="ECO:0000313" key="7">
    <source>
        <dbReference type="Proteomes" id="UP000033995"/>
    </source>
</evidence>
<feature type="domain" description="Transposase IS4-like" evidence="5">
    <location>
        <begin position="100"/>
        <end position="312"/>
    </location>
</feature>
<comment type="caution">
    <text evidence="6">The sequence shown here is derived from an EMBL/GenBank/DDBJ whole genome shotgun (WGS) entry which is preliminary data.</text>
</comment>
<keyword evidence="3" id="KW-0238">DNA-binding</keyword>
<dbReference type="AlphaFoldDB" id="A0A0G0CAA4"/>
<protein>
    <submittedName>
        <fullName evidence="6">Transposase IS4 family protein</fullName>
    </submittedName>
</protein>
<dbReference type="SUPFAM" id="SSF53098">
    <property type="entry name" value="Ribonuclease H-like"/>
    <property type="match status" value="1"/>
</dbReference>
<reference evidence="6 7" key="1">
    <citation type="journal article" date="2015" name="Nature">
        <title>rRNA introns, odd ribosomes, and small enigmatic genomes across a large radiation of phyla.</title>
        <authorList>
            <person name="Brown C.T."/>
            <person name="Hug L.A."/>
            <person name="Thomas B.C."/>
            <person name="Sharon I."/>
            <person name="Castelle C.J."/>
            <person name="Singh A."/>
            <person name="Wilkins M.J."/>
            <person name="Williams K.H."/>
            <person name="Banfield J.F."/>
        </authorList>
    </citation>
    <scope>NUCLEOTIDE SEQUENCE [LARGE SCALE GENOMIC DNA]</scope>
</reference>
<dbReference type="PANTHER" id="PTHR33258">
    <property type="entry name" value="TRANSPOSASE INSL FOR INSERTION SEQUENCE ELEMENT IS186A-RELATED"/>
    <property type="match status" value="1"/>
</dbReference>
<dbReference type="Pfam" id="PF01609">
    <property type="entry name" value="DDE_Tnp_1"/>
    <property type="match status" value="1"/>
</dbReference>
<evidence type="ECO:0000256" key="4">
    <source>
        <dbReference type="ARBA" id="ARBA00023172"/>
    </source>
</evidence>
<dbReference type="InterPro" id="IPR047952">
    <property type="entry name" value="Transpos_IS4"/>
</dbReference>
<keyword evidence="4" id="KW-0233">DNA recombination</keyword>
<dbReference type="NCBIfam" id="NF033592">
    <property type="entry name" value="transpos_IS4_1"/>
    <property type="match status" value="1"/>
</dbReference>
<keyword evidence="2" id="KW-0815">Transposition</keyword>
<dbReference type="GO" id="GO:0006313">
    <property type="term" value="P:DNA transposition"/>
    <property type="evidence" value="ECO:0007669"/>
    <property type="project" value="InterPro"/>
</dbReference>